<evidence type="ECO:0000313" key="4">
    <source>
        <dbReference type="Proteomes" id="UP000178068"/>
    </source>
</evidence>
<sequence>MSYKIKISKTAIKELFKLDNLVKKRIKEDIETKLIKDPISNSLKLTDFEIEGVRRFRVGSYRVIFYLDKNVIEILRVGHRRKIYKG</sequence>
<dbReference type="Proteomes" id="UP000178068">
    <property type="component" value="Unassembled WGS sequence"/>
</dbReference>
<dbReference type="EMBL" id="MHCZ01000040">
    <property type="protein sequence ID" value="OGY29146.1"/>
    <property type="molecule type" value="Genomic_DNA"/>
</dbReference>
<reference evidence="3 4" key="1">
    <citation type="journal article" date="2016" name="Nat. Commun.">
        <title>Thousands of microbial genomes shed light on interconnected biogeochemical processes in an aquifer system.</title>
        <authorList>
            <person name="Anantharaman K."/>
            <person name="Brown C.T."/>
            <person name="Hug L.A."/>
            <person name="Sharon I."/>
            <person name="Castelle C.J."/>
            <person name="Probst A.J."/>
            <person name="Thomas B.C."/>
            <person name="Singh A."/>
            <person name="Wilkins M.J."/>
            <person name="Karaoz U."/>
            <person name="Brodie E.L."/>
            <person name="Williams K.H."/>
            <person name="Hubbard S.S."/>
            <person name="Banfield J.F."/>
        </authorList>
    </citation>
    <scope>NUCLEOTIDE SEQUENCE [LARGE SCALE GENOMIC DNA]</scope>
</reference>
<dbReference type="Gene3D" id="3.30.2310.20">
    <property type="entry name" value="RelE-like"/>
    <property type="match status" value="1"/>
</dbReference>
<evidence type="ECO:0008006" key="5">
    <source>
        <dbReference type="Google" id="ProtNLM"/>
    </source>
</evidence>
<protein>
    <recommendedName>
        <fullName evidence="5">Addiction module toxin RelE</fullName>
    </recommendedName>
</protein>
<dbReference type="InterPro" id="IPR035093">
    <property type="entry name" value="RelE/ParE_toxin_dom_sf"/>
</dbReference>
<dbReference type="PANTHER" id="PTHR35601:SF1">
    <property type="entry name" value="TOXIN RELE"/>
    <property type="match status" value="1"/>
</dbReference>
<keyword evidence="2" id="KW-1277">Toxin-antitoxin system</keyword>
<dbReference type="AlphaFoldDB" id="A0A1G1WN43"/>
<dbReference type="Pfam" id="PF05016">
    <property type="entry name" value="ParE_toxin"/>
    <property type="match status" value="1"/>
</dbReference>
<evidence type="ECO:0000256" key="1">
    <source>
        <dbReference type="ARBA" id="ARBA00006226"/>
    </source>
</evidence>
<dbReference type="InterPro" id="IPR007712">
    <property type="entry name" value="RelE/ParE_toxin"/>
</dbReference>
<comment type="caution">
    <text evidence="3">The sequence shown here is derived from an EMBL/GenBank/DDBJ whole genome shotgun (WGS) entry which is preliminary data.</text>
</comment>
<name>A0A1G1WN43_9BACT</name>
<comment type="similarity">
    <text evidence="1">Belongs to the RelE toxin family.</text>
</comment>
<evidence type="ECO:0000256" key="2">
    <source>
        <dbReference type="ARBA" id="ARBA00022649"/>
    </source>
</evidence>
<evidence type="ECO:0000313" key="3">
    <source>
        <dbReference type="EMBL" id="OGY29146.1"/>
    </source>
</evidence>
<dbReference type="STRING" id="1802603.A3F35_03090"/>
<dbReference type="SUPFAM" id="SSF143011">
    <property type="entry name" value="RelE-like"/>
    <property type="match status" value="1"/>
</dbReference>
<dbReference type="PANTHER" id="PTHR35601">
    <property type="entry name" value="TOXIN RELE"/>
    <property type="match status" value="1"/>
</dbReference>
<gene>
    <name evidence="3" type="ORF">A3F35_03090</name>
</gene>
<accession>A0A1G1WN43</accession>
<organism evidence="3 4">
    <name type="scientific">Candidatus Woykebacteria bacterium RIFCSPHIGHO2_12_FULL_45_10</name>
    <dbReference type="NCBI Taxonomy" id="1802603"/>
    <lineage>
        <taxon>Bacteria</taxon>
        <taxon>Candidatus Woykeibacteriota</taxon>
    </lineage>
</organism>
<proteinExistence type="inferred from homology"/>